<proteinExistence type="predicted"/>
<evidence type="ECO:0000313" key="2">
    <source>
        <dbReference type="Proteomes" id="UP000188268"/>
    </source>
</evidence>
<name>A0A1R3HRT1_COCAP</name>
<reference evidence="1 2" key="1">
    <citation type="submission" date="2013-09" db="EMBL/GenBank/DDBJ databases">
        <title>Corchorus capsularis genome sequencing.</title>
        <authorList>
            <person name="Alam M."/>
            <person name="Haque M.S."/>
            <person name="Islam M.S."/>
            <person name="Emdad E.M."/>
            <person name="Islam M.M."/>
            <person name="Ahmed B."/>
            <person name="Halim A."/>
            <person name="Hossen Q.M.M."/>
            <person name="Hossain M.Z."/>
            <person name="Ahmed R."/>
            <person name="Khan M.M."/>
            <person name="Islam R."/>
            <person name="Rashid M.M."/>
            <person name="Khan S.A."/>
            <person name="Rahman M.S."/>
            <person name="Alam M."/>
        </authorList>
    </citation>
    <scope>NUCLEOTIDE SEQUENCE [LARGE SCALE GENOMIC DNA]</scope>
    <source>
        <strain evidence="2">cv. CVL-1</strain>
        <tissue evidence="1">Whole seedling</tissue>
    </source>
</reference>
<organism evidence="1 2">
    <name type="scientific">Corchorus capsularis</name>
    <name type="common">Jute</name>
    <dbReference type="NCBI Taxonomy" id="210143"/>
    <lineage>
        <taxon>Eukaryota</taxon>
        <taxon>Viridiplantae</taxon>
        <taxon>Streptophyta</taxon>
        <taxon>Embryophyta</taxon>
        <taxon>Tracheophyta</taxon>
        <taxon>Spermatophyta</taxon>
        <taxon>Magnoliopsida</taxon>
        <taxon>eudicotyledons</taxon>
        <taxon>Gunneridae</taxon>
        <taxon>Pentapetalae</taxon>
        <taxon>rosids</taxon>
        <taxon>malvids</taxon>
        <taxon>Malvales</taxon>
        <taxon>Malvaceae</taxon>
        <taxon>Grewioideae</taxon>
        <taxon>Apeibeae</taxon>
        <taxon>Corchorus</taxon>
    </lineage>
</organism>
<dbReference type="Gramene" id="OMO73087">
    <property type="protein sequence ID" value="OMO73087"/>
    <property type="gene ID" value="CCACVL1_17475"/>
</dbReference>
<dbReference type="Proteomes" id="UP000188268">
    <property type="component" value="Unassembled WGS sequence"/>
</dbReference>
<dbReference type="EMBL" id="AWWV01011288">
    <property type="protein sequence ID" value="OMO73087.1"/>
    <property type="molecule type" value="Genomic_DNA"/>
</dbReference>
<keyword evidence="2" id="KW-1185">Reference proteome</keyword>
<comment type="caution">
    <text evidence="1">The sequence shown here is derived from an EMBL/GenBank/DDBJ whole genome shotgun (WGS) entry which is preliminary data.</text>
</comment>
<feature type="non-terminal residue" evidence="1">
    <location>
        <position position="25"/>
    </location>
</feature>
<sequence length="25" mass="2919">MEDPPDSSAPLFFISRWLELPAIMR</sequence>
<gene>
    <name evidence="1" type="ORF">CCACVL1_17475</name>
</gene>
<accession>A0A1R3HRT1</accession>
<dbReference type="AlphaFoldDB" id="A0A1R3HRT1"/>
<protein>
    <submittedName>
        <fullName evidence="1">Uncharacterized protein</fullName>
    </submittedName>
</protein>
<evidence type="ECO:0000313" key="1">
    <source>
        <dbReference type="EMBL" id="OMO73087.1"/>
    </source>
</evidence>